<evidence type="ECO:0000256" key="10">
    <source>
        <dbReference type="ARBA" id="ARBA00022989"/>
    </source>
</evidence>
<dbReference type="GO" id="GO:0009326">
    <property type="term" value="C:formate dehydrogenase complex"/>
    <property type="evidence" value="ECO:0007669"/>
    <property type="project" value="InterPro"/>
</dbReference>
<proteinExistence type="inferred from homology"/>
<feature type="transmembrane region" description="Helical" evidence="13">
    <location>
        <begin position="127"/>
        <end position="150"/>
    </location>
</feature>
<dbReference type="Proteomes" id="UP000236220">
    <property type="component" value="Unassembled WGS sequence"/>
</dbReference>
<evidence type="ECO:0000256" key="8">
    <source>
        <dbReference type="ARBA" id="ARBA00022723"/>
    </source>
</evidence>
<keyword evidence="8" id="KW-0479">Metal-binding</keyword>
<dbReference type="InterPro" id="IPR016174">
    <property type="entry name" value="Di-haem_cyt_TM"/>
</dbReference>
<keyword evidence="4" id="KW-0813">Transport</keyword>
<dbReference type="PANTHER" id="PTHR30074">
    <property type="entry name" value="FORMATE DEHYDROGENASE, NITRATE-INDUCIBLE, CYTOCHROME B556 FDN SUBUNIT"/>
    <property type="match status" value="1"/>
</dbReference>
<evidence type="ECO:0000256" key="4">
    <source>
        <dbReference type="ARBA" id="ARBA00022448"/>
    </source>
</evidence>
<dbReference type="Pfam" id="PF01292">
    <property type="entry name" value="Ni_hydr_CYTB"/>
    <property type="match status" value="1"/>
</dbReference>
<keyword evidence="7 13" id="KW-0812">Transmembrane</keyword>
<dbReference type="InterPro" id="IPR011577">
    <property type="entry name" value="Cyt_b561_bac/Ni-Hgenase"/>
</dbReference>
<dbReference type="GO" id="GO:0005886">
    <property type="term" value="C:plasma membrane"/>
    <property type="evidence" value="ECO:0007669"/>
    <property type="project" value="UniProtKB-SubCell"/>
</dbReference>
<dbReference type="Gene3D" id="1.20.950.20">
    <property type="entry name" value="Transmembrane di-heme cytochromes, Chain C"/>
    <property type="match status" value="1"/>
</dbReference>
<feature type="transmembrane region" description="Helical" evidence="13">
    <location>
        <begin position="162"/>
        <end position="186"/>
    </location>
</feature>
<evidence type="ECO:0000313" key="15">
    <source>
        <dbReference type="EMBL" id="PNS09492.1"/>
    </source>
</evidence>
<keyword evidence="9" id="KW-0249">Electron transport</keyword>
<dbReference type="NCBIfam" id="TIGR01583">
    <property type="entry name" value="formate-DH-gamm"/>
    <property type="match status" value="1"/>
</dbReference>
<keyword evidence="12 13" id="KW-0472">Membrane</keyword>
<dbReference type="GO" id="GO:0008863">
    <property type="term" value="F:formate dehydrogenase (NAD+) activity"/>
    <property type="evidence" value="ECO:0007669"/>
    <property type="project" value="InterPro"/>
</dbReference>
<evidence type="ECO:0000256" key="5">
    <source>
        <dbReference type="ARBA" id="ARBA00022475"/>
    </source>
</evidence>
<reference evidence="15 16" key="1">
    <citation type="submission" date="2017-08" db="EMBL/GenBank/DDBJ databases">
        <title>Lysobacter sylvestris genome.</title>
        <authorList>
            <person name="Zhang D.-C."/>
            <person name="Albuquerque L."/>
            <person name="Franca L."/>
            <person name="Froufe H.J.C."/>
            <person name="Barroso C."/>
            <person name="Egas C."/>
            <person name="Da Costa M."/>
            <person name="Margesin R."/>
        </authorList>
    </citation>
    <scope>NUCLEOTIDE SEQUENCE [LARGE SCALE GENOMIC DNA]</scope>
    <source>
        <strain evidence="15 16">AM20-91</strain>
    </source>
</reference>
<dbReference type="InterPro" id="IPR006471">
    <property type="entry name" value="Formate_DH_gsu"/>
</dbReference>
<dbReference type="GO" id="GO:0009055">
    <property type="term" value="F:electron transfer activity"/>
    <property type="evidence" value="ECO:0007669"/>
    <property type="project" value="InterPro"/>
</dbReference>
<name>A0A2K1Q376_9GAMM</name>
<feature type="transmembrane region" description="Helical" evidence="13">
    <location>
        <begin position="28"/>
        <end position="47"/>
    </location>
</feature>
<dbReference type="GO" id="GO:0046872">
    <property type="term" value="F:metal ion binding"/>
    <property type="evidence" value="ECO:0007669"/>
    <property type="project" value="UniProtKB-KW"/>
</dbReference>
<evidence type="ECO:0000256" key="12">
    <source>
        <dbReference type="ARBA" id="ARBA00023136"/>
    </source>
</evidence>
<comment type="cofactor">
    <cofactor evidence="1">
        <name>heme</name>
        <dbReference type="ChEBI" id="CHEBI:30413"/>
    </cofactor>
</comment>
<evidence type="ECO:0000256" key="7">
    <source>
        <dbReference type="ARBA" id="ARBA00022692"/>
    </source>
</evidence>
<dbReference type="SUPFAM" id="SSF81342">
    <property type="entry name" value="Transmembrane di-heme cytochromes"/>
    <property type="match status" value="1"/>
</dbReference>
<evidence type="ECO:0000256" key="9">
    <source>
        <dbReference type="ARBA" id="ARBA00022982"/>
    </source>
</evidence>
<protein>
    <submittedName>
        <fullName evidence="15">Formate-DH-gamm: formate dehydrogenase, gamma subunit</fullName>
    </submittedName>
</protein>
<accession>A0A2K1Q376</accession>
<dbReference type="RefSeq" id="WP_103074538.1">
    <property type="nucleotide sequence ID" value="NZ_NPZB01000001.1"/>
</dbReference>
<evidence type="ECO:0000256" key="13">
    <source>
        <dbReference type="SAM" id="Phobius"/>
    </source>
</evidence>
<evidence type="ECO:0000256" key="2">
    <source>
        <dbReference type="ARBA" id="ARBA00004651"/>
    </source>
</evidence>
<dbReference type="AlphaFoldDB" id="A0A2K1Q376"/>
<comment type="similarity">
    <text evidence="3">Belongs to the formate dehydrogenase gamma subunit family.</text>
</comment>
<comment type="caution">
    <text evidence="15">The sequence shown here is derived from an EMBL/GenBank/DDBJ whole genome shotgun (WGS) entry which is preliminary data.</text>
</comment>
<dbReference type="GO" id="GO:0015944">
    <property type="term" value="P:formate oxidation"/>
    <property type="evidence" value="ECO:0007669"/>
    <property type="project" value="TreeGrafter"/>
</dbReference>
<evidence type="ECO:0000256" key="3">
    <source>
        <dbReference type="ARBA" id="ARBA00010747"/>
    </source>
</evidence>
<dbReference type="FunFam" id="1.20.950.20:FF:000002">
    <property type="entry name" value="Formate dehydrogenase cytochrome b556 subunit"/>
    <property type="match status" value="1"/>
</dbReference>
<evidence type="ECO:0000259" key="14">
    <source>
        <dbReference type="Pfam" id="PF01292"/>
    </source>
</evidence>
<dbReference type="OrthoDB" id="197262at2"/>
<dbReference type="GO" id="GO:0022904">
    <property type="term" value="P:respiratory electron transport chain"/>
    <property type="evidence" value="ECO:0007669"/>
    <property type="project" value="InterPro"/>
</dbReference>
<evidence type="ECO:0000313" key="16">
    <source>
        <dbReference type="Proteomes" id="UP000236220"/>
    </source>
</evidence>
<evidence type="ECO:0000256" key="6">
    <source>
        <dbReference type="ARBA" id="ARBA00022617"/>
    </source>
</evidence>
<keyword evidence="11" id="KW-0408">Iron</keyword>
<keyword evidence="5" id="KW-1003">Cell membrane</keyword>
<dbReference type="GO" id="GO:0009061">
    <property type="term" value="P:anaerobic respiration"/>
    <property type="evidence" value="ECO:0007669"/>
    <property type="project" value="TreeGrafter"/>
</dbReference>
<keyword evidence="10 13" id="KW-1133">Transmembrane helix</keyword>
<comment type="subcellular location">
    <subcellularLocation>
        <location evidence="2">Cell membrane</location>
        <topology evidence="2">Multi-pass membrane protein</topology>
    </subcellularLocation>
</comment>
<dbReference type="InterPro" id="IPR051817">
    <property type="entry name" value="FDH_cytochrome_b556_subunit"/>
</dbReference>
<organism evidence="15 16">
    <name type="scientific">Solilutibacter silvestris</name>
    <dbReference type="NCBI Taxonomy" id="1645665"/>
    <lineage>
        <taxon>Bacteria</taxon>
        <taxon>Pseudomonadati</taxon>
        <taxon>Pseudomonadota</taxon>
        <taxon>Gammaproteobacteria</taxon>
        <taxon>Lysobacterales</taxon>
        <taxon>Lysobacteraceae</taxon>
        <taxon>Solilutibacter</taxon>
    </lineage>
</organism>
<dbReference type="PANTHER" id="PTHR30074:SF5">
    <property type="entry name" value="FORMATE DEHYDROGENASE, NITRATE-INDUCIBLE, CYTOCHROME B556(FDN) SUBUNIT"/>
    <property type="match status" value="1"/>
</dbReference>
<keyword evidence="6" id="KW-0349">Heme</keyword>
<dbReference type="EMBL" id="NPZB01000001">
    <property type="protein sequence ID" value="PNS09492.1"/>
    <property type="molecule type" value="Genomic_DNA"/>
</dbReference>
<keyword evidence="16" id="KW-1185">Reference proteome</keyword>
<feature type="transmembrane region" description="Helical" evidence="13">
    <location>
        <begin position="67"/>
        <end position="85"/>
    </location>
</feature>
<sequence>MTHDHDSRDGRNDDGQLEIERYRWPIRINHWILAISFVLVALSGLSLFDPALFPLSMLFGGGPWTRILHPFIGLVMVIAFALLGWRMWRDNLLTKNDVTWLRDIREVLENKDENLPPVGRFNAGQKLLFWTIVGCLSALLLTGFVIWRAYFSQLFPIGLIRFSVLIHALCGWVLICGIIVHIYAAIWIKGSVKAMTGGKVSYGWAYKHHRSWFREVIAGRRNND</sequence>
<dbReference type="GO" id="GO:0036397">
    <property type="term" value="F:formate dehydrogenase (quinone) activity"/>
    <property type="evidence" value="ECO:0007669"/>
    <property type="project" value="TreeGrafter"/>
</dbReference>
<gene>
    <name evidence="15" type="ORF">Lysil_1121</name>
</gene>
<feature type="domain" description="Cytochrome b561 bacterial/Ni-hydrogenase" evidence="14">
    <location>
        <begin position="21"/>
        <end position="198"/>
    </location>
</feature>
<evidence type="ECO:0000256" key="1">
    <source>
        <dbReference type="ARBA" id="ARBA00001971"/>
    </source>
</evidence>
<evidence type="ECO:0000256" key="11">
    <source>
        <dbReference type="ARBA" id="ARBA00023004"/>
    </source>
</evidence>